<dbReference type="InterPro" id="IPR000719">
    <property type="entry name" value="Prot_kinase_dom"/>
</dbReference>
<accession>A0A1M2VUX9</accession>
<evidence type="ECO:0000313" key="6">
    <source>
        <dbReference type="Proteomes" id="UP000184267"/>
    </source>
</evidence>
<evidence type="ECO:0000313" key="5">
    <source>
        <dbReference type="EMBL" id="OJT11419.1"/>
    </source>
</evidence>
<reference evidence="5 6" key="1">
    <citation type="submission" date="2016-10" db="EMBL/GenBank/DDBJ databases">
        <title>Genome sequence of the basidiomycete white-rot fungus Trametes pubescens.</title>
        <authorList>
            <person name="Makela M.R."/>
            <person name="Granchi Z."/>
            <person name="Peng M."/>
            <person name="De Vries R.P."/>
            <person name="Grigoriev I."/>
            <person name="Riley R."/>
            <person name="Hilden K."/>
        </authorList>
    </citation>
    <scope>NUCLEOTIDE SEQUENCE [LARGE SCALE GENOMIC DNA]</scope>
    <source>
        <strain evidence="5 6">FBCC735</strain>
    </source>
</reference>
<gene>
    <name evidence="5" type="ORF">TRAPUB_12063</name>
</gene>
<dbReference type="STRING" id="154538.A0A1M2VUX9"/>
<name>A0A1M2VUX9_TRAPU</name>
<dbReference type="GO" id="GO:0004672">
    <property type="term" value="F:protein kinase activity"/>
    <property type="evidence" value="ECO:0007669"/>
    <property type="project" value="InterPro"/>
</dbReference>
<comment type="caution">
    <text evidence="5">The sequence shown here is derived from an EMBL/GenBank/DDBJ whole genome shotgun (WGS) entry which is preliminary data.</text>
</comment>
<dbReference type="EMBL" id="MNAD01000643">
    <property type="protein sequence ID" value="OJT11419.1"/>
    <property type="molecule type" value="Genomic_DNA"/>
</dbReference>
<dbReference type="Pfam" id="PF00069">
    <property type="entry name" value="Pkinase"/>
    <property type="match status" value="1"/>
</dbReference>
<feature type="domain" description="Protein kinase" evidence="4">
    <location>
        <begin position="172"/>
        <end position="467"/>
    </location>
</feature>
<keyword evidence="2 3" id="KW-0067">ATP-binding</keyword>
<dbReference type="Gene3D" id="1.10.510.10">
    <property type="entry name" value="Transferase(Phosphotransferase) domain 1"/>
    <property type="match status" value="1"/>
</dbReference>
<protein>
    <recommendedName>
        <fullName evidence="4">Protein kinase domain-containing protein</fullName>
    </recommendedName>
</protein>
<dbReference type="InterPro" id="IPR011009">
    <property type="entry name" value="Kinase-like_dom_sf"/>
</dbReference>
<dbReference type="OMA" id="DWTFRPH"/>
<dbReference type="PROSITE" id="PS50011">
    <property type="entry name" value="PROTEIN_KINASE_DOM"/>
    <property type="match status" value="1"/>
</dbReference>
<dbReference type="Gene3D" id="2.60.200.20">
    <property type="match status" value="1"/>
</dbReference>
<evidence type="ECO:0000256" key="1">
    <source>
        <dbReference type="ARBA" id="ARBA00022741"/>
    </source>
</evidence>
<dbReference type="GO" id="GO:0005524">
    <property type="term" value="F:ATP binding"/>
    <property type="evidence" value="ECO:0007669"/>
    <property type="project" value="UniProtKB-UniRule"/>
</dbReference>
<organism evidence="5 6">
    <name type="scientific">Trametes pubescens</name>
    <name type="common">White-rot fungus</name>
    <dbReference type="NCBI Taxonomy" id="154538"/>
    <lineage>
        <taxon>Eukaryota</taxon>
        <taxon>Fungi</taxon>
        <taxon>Dikarya</taxon>
        <taxon>Basidiomycota</taxon>
        <taxon>Agaricomycotina</taxon>
        <taxon>Agaricomycetes</taxon>
        <taxon>Polyporales</taxon>
        <taxon>Polyporaceae</taxon>
        <taxon>Trametes</taxon>
    </lineage>
</organism>
<dbReference type="AlphaFoldDB" id="A0A1M2VUX9"/>
<evidence type="ECO:0000256" key="3">
    <source>
        <dbReference type="PROSITE-ProRule" id="PRU10141"/>
    </source>
</evidence>
<dbReference type="CDD" id="cd00060">
    <property type="entry name" value="FHA"/>
    <property type="match status" value="1"/>
</dbReference>
<proteinExistence type="predicted"/>
<feature type="binding site" evidence="3">
    <location>
        <position position="201"/>
    </location>
    <ligand>
        <name>ATP</name>
        <dbReference type="ChEBI" id="CHEBI:30616"/>
    </ligand>
</feature>
<dbReference type="PANTHER" id="PTHR24347">
    <property type="entry name" value="SERINE/THREONINE-PROTEIN KINASE"/>
    <property type="match status" value="1"/>
</dbReference>
<dbReference type="SMART" id="SM00220">
    <property type="entry name" value="S_TKc"/>
    <property type="match status" value="1"/>
</dbReference>
<dbReference type="SUPFAM" id="SSF49879">
    <property type="entry name" value="SMAD/FHA domain"/>
    <property type="match status" value="1"/>
</dbReference>
<dbReference type="InterPro" id="IPR017441">
    <property type="entry name" value="Protein_kinase_ATP_BS"/>
</dbReference>
<dbReference type="SUPFAM" id="SSF56112">
    <property type="entry name" value="Protein kinase-like (PK-like)"/>
    <property type="match status" value="1"/>
</dbReference>
<dbReference type="InterPro" id="IPR008984">
    <property type="entry name" value="SMAD_FHA_dom_sf"/>
</dbReference>
<keyword evidence="1 3" id="KW-0547">Nucleotide-binding</keyword>
<dbReference type="Proteomes" id="UP000184267">
    <property type="component" value="Unassembled WGS sequence"/>
</dbReference>
<keyword evidence="6" id="KW-1185">Reference proteome</keyword>
<dbReference type="OrthoDB" id="10252171at2759"/>
<dbReference type="PROSITE" id="PS00107">
    <property type="entry name" value="PROTEIN_KINASE_ATP"/>
    <property type="match status" value="1"/>
</dbReference>
<dbReference type="InterPro" id="IPR008271">
    <property type="entry name" value="Ser/Thr_kinase_AS"/>
</dbReference>
<evidence type="ECO:0000259" key="4">
    <source>
        <dbReference type="PROSITE" id="PS50011"/>
    </source>
</evidence>
<evidence type="ECO:0000256" key="2">
    <source>
        <dbReference type="ARBA" id="ARBA00022840"/>
    </source>
</evidence>
<dbReference type="Gene3D" id="3.30.200.20">
    <property type="entry name" value="Phosphorylase Kinase, domain 1"/>
    <property type="match status" value="1"/>
</dbReference>
<sequence>MATAETQSNSSVSSDATLQRALSDHPEYVTDANSWGSLTSYIDAISGHKFNKTQRTYRIGAGPRDGDREPVDIVLPGTGSLYCLIEWDGNESAKESAVRFMDRSDDSSAVIYVNSMRIGLRRACLLRHGDHIVFGTDTSKKGKERGSWPSEYHFDFHITLRSAPAKGVYKHYDMLHELGRGSFSTVMKALSKTEGLWYAVKLIPVHHMNLPVGWEKAIADGRPANAMVQKLLRESMILKDLRHKNICRLRQVFFESQQISLVLELVEGGDLLKYLLQNKKAMTEIQAGHIVHQICDALAYIHRQNIAHRDLKLENILLTVDDPPIVKVADFGLAKVVGAYSNLHSWCGTGYYLAPEVLEGHGMQPYTQVVDSWSVGIIAFILLSFERQPYVKVATGVSGTTGVTRRVNWQLLERCGTSAQCKMHPGSPLFFLEVLTLSPGNEFLHGLLEHDPLRRTTMESAFRNRWLCAQARACMARPTSEDPFPEPFPELSIPMLSPYRRPFRACRSAPASQSIRWAQERTEDWAVTQEGNQPRFASTALATMSVPIGNDIARVRLTYRPDKRKAQDGFGLSLGRIAEWGTSGDTDVVAPSLPTIATEPPRYSADWRRMSSLSPATKKPRTVGGVDTIASVVYDVWDDVPPLLYLYPRSLHMLTASYHSSYLYVLVDV</sequence>
<dbReference type="PROSITE" id="PS00108">
    <property type="entry name" value="PROTEIN_KINASE_ST"/>
    <property type="match status" value="1"/>
</dbReference>